<dbReference type="PRINTS" id="PR00813">
    <property type="entry name" value="BCTERIALGSPG"/>
</dbReference>
<evidence type="ECO:0000256" key="2">
    <source>
        <dbReference type="SAM" id="Phobius"/>
    </source>
</evidence>
<organism evidence="3 4">
    <name type="scientific">Paraferrimonas haliotis</name>
    <dbReference type="NCBI Taxonomy" id="2013866"/>
    <lineage>
        <taxon>Bacteria</taxon>
        <taxon>Pseudomonadati</taxon>
        <taxon>Pseudomonadota</taxon>
        <taxon>Gammaproteobacteria</taxon>
        <taxon>Alteromonadales</taxon>
        <taxon>Ferrimonadaceae</taxon>
        <taxon>Paraferrimonas</taxon>
    </lineage>
</organism>
<dbReference type="GO" id="GO:0043683">
    <property type="term" value="P:type IV pilus assembly"/>
    <property type="evidence" value="ECO:0007669"/>
    <property type="project" value="InterPro"/>
</dbReference>
<dbReference type="Proteomes" id="UP001157439">
    <property type="component" value="Unassembled WGS sequence"/>
</dbReference>
<dbReference type="InterPro" id="IPR012902">
    <property type="entry name" value="N_methyl_site"/>
</dbReference>
<evidence type="ECO:0000256" key="1">
    <source>
        <dbReference type="ARBA" id="ARBA00022481"/>
    </source>
</evidence>
<evidence type="ECO:0000313" key="3">
    <source>
        <dbReference type="EMBL" id="GLS82562.1"/>
    </source>
</evidence>
<keyword evidence="2" id="KW-0472">Membrane</keyword>
<dbReference type="InterPro" id="IPR045584">
    <property type="entry name" value="Pilin-like"/>
</dbReference>
<dbReference type="Pfam" id="PF16732">
    <property type="entry name" value="ComP_DUS"/>
    <property type="match status" value="1"/>
</dbReference>
<dbReference type="RefSeq" id="WP_095498107.1">
    <property type="nucleotide sequence ID" value="NZ_BSPO01000001.1"/>
</dbReference>
<dbReference type="InterPro" id="IPR000983">
    <property type="entry name" value="Bac_GSPG_pilin"/>
</dbReference>
<dbReference type="AlphaFoldDB" id="A0AA37WVV9"/>
<dbReference type="Gene3D" id="3.30.700.10">
    <property type="entry name" value="Glycoprotein, Type 4 Pilin"/>
    <property type="match status" value="1"/>
</dbReference>
<dbReference type="GO" id="GO:0015628">
    <property type="term" value="P:protein secretion by the type II secretion system"/>
    <property type="evidence" value="ECO:0007669"/>
    <property type="project" value="InterPro"/>
</dbReference>
<keyword evidence="2" id="KW-0812">Transmembrane</keyword>
<dbReference type="PANTHER" id="PTHR30093:SF47">
    <property type="entry name" value="TYPE IV PILUS NON-CORE MINOR PILIN PILE"/>
    <property type="match status" value="1"/>
</dbReference>
<protein>
    <submittedName>
        <fullName evidence="3">Type IV minor pilin protein PilE</fullName>
    </submittedName>
</protein>
<accession>A0AA37WVV9</accession>
<proteinExistence type="predicted"/>
<evidence type="ECO:0000313" key="4">
    <source>
        <dbReference type="Proteomes" id="UP001157439"/>
    </source>
</evidence>
<feature type="transmembrane region" description="Helical" evidence="2">
    <location>
        <begin position="7"/>
        <end position="28"/>
    </location>
</feature>
<dbReference type="PROSITE" id="PS00409">
    <property type="entry name" value="PROKAR_NTER_METHYL"/>
    <property type="match status" value="1"/>
</dbReference>
<sequence length="127" mass="13677">MMKNKQGFTLVELLITVVIVGILAAVVFPSYTDYVARSARAEAVSMLSGAAAKQEQYYMDHRSYADSLSKLGVANTANSKLYKFDIAVASGSFTIKATALAQQASRDKDCTPLSIDSAGNRKPEGCW</sequence>
<dbReference type="InterPro" id="IPR031982">
    <property type="entry name" value="PilE-like"/>
</dbReference>
<dbReference type="SUPFAM" id="SSF54523">
    <property type="entry name" value="Pili subunits"/>
    <property type="match status" value="1"/>
</dbReference>
<dbReference type="GO" id="GO:0015627">
    <property type="term" value="C:type II protein secretion system complex"/>
    <property type="evidence" value="ECO:0007669"/>
    <property type="project" value="InterPro"/>
</dbReference>
<keyword evidence="4" id="KW-1185">Reference proteome</keyword>
<gene>
    <name evidence="3" type="primary">pilE</name>
    <name evidence="3" type="ORF">GCM10007894_05390</name>
</gene>
<keyword evidence="1" id="KW-0488">Methylation</keyword>
<comment type="caution">
    <text evidence="3">The sequence shown here is derived from an EMBL/GenBank/DDBJ whole genome shotgun (WGS) entry which is preliminary data.</text>
</comment>
<keyword evidence="2" id="KW-1133">Transmembrane helix</keyword>
<reference evidence="3 4" key="1">
    <citation type="journal article" date="2014" name="Int. J. Syst. Evol. Microbiol.">
        <title>Complete genome sequence of Corynebacterium casei LMG S-19264T (=DSM 44701T), isolated from a smear-ripened cheese.</title>
        <authorList>
            <consortium name="US DOE Joint Genome Institute (JGI-PGF)"/>
            <person name="Walter F."/>
            <person name="Albersmeier A."/>
            <person name="Kalinowski J."/>
            <person name="Ruckert C."/>
        </authorList>
    </citation>
    <scope>NUCLEOTIDE SEQUENCE [LARGE SCALE GENOMIC DNA]</scope>
    <source>
        <strain evidence="3 4">NBRC 112785</strain>
    </source>
</reference>
<dbReference type="EMBL" id="BSPO01000001">
    <property type="protein sequence ID" value="GLS82562.1"/>
    <property type="molecule type" value="Genomic_DNA"/>
</dbReference>
<dbReference type="PANTHER" id="PTHR30093">
    <property type="entry name" value="GENERAL SECRETION PATHWAY PROTEIN G"/>
    <property type="match status" value="1"/>
</dbReference>
<dbReference type="Pfam" id="PF07963">
    <property type="entry name" value="N_methyl"/>
    <property type="match status" value="1"/>
</dbReference>
<name>A0AA37WVV9_9GAMM</name>
<dbReference type="NCBIfam" id="TIGR02532">
    <property type="entry name" value="IV_pilin_GFxxxE"/>
    <property type="match status" value="1"/>
</dbReference>